<dbReference type="STRING" id="332411.VI06_00795"/>
<sequence length="98" mass="10424">MEKLHLEYPAAAPATRRVLVGVVASGDLEVLITPADAGRCHIVIHSSADGSATRWRAQLDRLFADGKAAAMRMEINDFAATPGVISLRLAQALEELSA</sequence>
<dbReference type="GO" id="GO:0005737">
    <property type="term" value="C:cytoplasm"/>
    <property type="evidence" value="ECO:0007669"/>
    <property type="project" value="UniProtKB-SubCell"/>
</dbReference>
<protein>
    <recommendedName>
        <fullName evidence="4">Malonate decarboxylase acyl carrier protein</fullName>
    </recommendedName>
</protein>
<evidence type="ECO:0000256" key="4">
    <source>
        <dbReference type="NCBIfam" id="TIGR03130"/>
    </source>
</evidence>
<dbReference type="Proteomes" id="UP000198290">
    <property type="component" value="Chromosome"/>
</dbReference>
<organism evidence="6 7">
    <name type="scientific">Aquitalea magnusonii</name>
    <dbReference type="NCBI Taxonomy" id="332411"/>
    <lineage>
        <taxon>Bacteria</taxon>
        <taxon>Pseudomonadati</taxon>
        <taxon>Pseudomonadota</taxon>
        <taxon>Betaproteobacteria</taxon>
        <taxon>Neisseriales</taxon>
        <taxon>Chromobacteriaceae</taxon>
        <taxon>Aquitalea</taxon>
    </lineage>
</organism>
<dbReference type="AlphaFoldDB" id="A0A3G9GBU5"/>
<comment type="subcellular location">
    <subcellularLocation>
        <location evidence="1">Cytoplasm</location>
    </subcellularLocation>
</comment>
<gene>
    <name evidence="6" type="ORF">DLM_1721</name>
</gene>
<reference evidence="7" key="3">
    <citation type="journal article" date="2017" name="Plant Physiol. Biochem.">
        <title>Differential oxidative and antioxidative response of duckweed Lemna minor toward plant growth promoting/inhibiting bacteria.</title>
        <authorList>
            <person name="Ishizawa H."/>
            <person name="Kuroda M."/>
            <person name="Morikawa M."/>
            <person name="Ike M."/>
        </authorList>
    </citation>
    <scope>NUCLEOTIDE SEQUENCE [LARGE SCALE GENOMIC DNA]</scope>
    <source>
        <strain evidence="7">H3</strain>
    </source>
</reference>
<evidence type="ECO:0000256" key="5">
    <source>
        <dbReference type="PIRSR" id="PIRSR609662-50"/>
    </source>
</evidence>
<evidence type="ECO:0000256" key="1">
    <source>
        <dbReference type="ARBA" id="ARBA00004496"/>
    </source>
</evidence>
<dbReference type="OrthoDB" id="120290at2"/>
<dbReference type="InterPro" id="IPR023439">
    <property type="entry name" value="Mal_deCO2ase/Cit_lyase_ACP"/>
</dbReference>
<comment type="PTM">
    <text evidence="5">Covalently binds the prosthetic group of malonate decarboxylase.</text>
</comment>
<reference evidence="7" key="1">
    <citation type="journal article" date="2017" name="Biotechnol. Biofuels">
        <title>Evaluation of environmental bacterial communities as a factor affecting the growth of duckweed Lemna minor.</title>
        <authorList>
            <person name="Ishizawa H."/>
            <person name="Kuroda M."/>
            <person name="Morikawa M."/>
            <person name="Ike M."/>
        </authorList>
    </citation>
    <scope>NUCLEOTIDE SEQUENCE [LARGE SCALE GENOMIC DNA]</scope>
    <source>
        <strain evidence="7">H3</strain>
    </source>
</reference>
<evidence type="ECO:0000256" key="3">
    <source>
        <dbReference type="ARBA" id="ARBA00022553"/>
    </source>
</evidence>
<dbReference type="HAMAP" id="MF_00710">
    <property type="entry name" value="Malonate_deCO2ase_dsu"/>
    <property type="match status" value="1"/>
</dbReference>
<dbReference type="RefSeq" id="WP_089083446.1">
    <property type="nucleotide sequence ID" value="NZ_AP018823.1"/>
</dbReference>
<evidence type="ECO:0000313" key="7">
    <source>
        <dbReference type="Proteomes" id="UP000198290"/>
    </source>
</evidence>
<dbReference type="NCBIfam" id="NF002293">
    <property type="entry name" value="PRK01220.1"/>
    <property type="match status" value="1"/>
</dbReference>
<dbReference type="Pfam" id="PF06857">
    <property type="entry name" value="ACP"/>
    <property type="match status" value="1"/>
</dbReference>
<keyword evidence="3 5" id="KW-0597">Phosphoprotein</keyword>
<keyword evidence="7" id="KW-1185">Reference proteome</keyword>
<evidence type="ECO:0000256" key="2">
    <source>
        <dbReference type="ARBA" id="ARBA00022490"/>
    </source>
</evidence>
<name>A0A3G9GBU5_9NEIS</name>
<dbReference type="KEGG" id="amah:DLM_1721"/>
<feature type="modified residue" description="O-(phosphoribosyl dephospho-coenzyme A)serine" evidence="5">
    <location>
        <position position="25"/>
    </location>
</feature>
<keyword evidence="2" id="KW-0963">Cytoplasm</keyword>
<dbReference type="InterPro" id="IPR009662">
    <property type="entry name" value="Malonate_deCO2ase_dsu"/>
</dbReference>
<dbReference type="EMBL" id="AP018823">
    <property type="protein sequence ID" value="BBF85338.1"/>
    <property type="molecule type" value="Genomic_DNA"/>
</dbReference>
<proteinExistence type="inferred from homology"/>
<dbReference type="NCBIfam" id="TIGR03130">
    <property type="entry name" value="malonate_delta"/>
    <property type="match status" value="1"/>
</dbReference>
<evidence type="ECO:0000313" key="6">
    <source>
        <dbReference type="EMBL" id="BBF85338.1"/>
    </source>
</evidence>
<reference evidence="6 7" key="2">
    <citation type="journal article" date="2017" name="Genome Announc.">
        <title>Draft genome sequence of Aquitalea magnusonii strain H3, a plant growth-promoting bacterium of duckweed Lemna minor.</title>
        <authorList>
            <person name="Ishizawa H."/>
            <person name="Kuroda M."/>
            <person name="Ike M."/>
        </authorList>
    </citation>
    <scope>NUCLEOTIDE SEQUENCE [LARGE SCALE GENOMIC DNA]</scope>
    <source>
        <strain evidence="6 7">H3</strain>
    </source>
</reference>
<accession>A0A3G9GBU5</accession>